<dbReference type="Proteomes" id="UP000005974">
    <property type="component" value="Unassembled WGS sequence"/>
</dbReference>
<dbReference type="EMBL" id="AGXJ01000029">
    <property type="protein sequence ID" value="EIY35057.1"/>
    <property type="molecule type" value="Genomic_DNA"/>
</dbReference>
<feature type="coiled-coil region" evidence="1">
    <location>
        <begin position="865"/>
        <end position="892"/>
    </location>
</feature>
<evidence type="ECO:0008006" key="4">
    <source>
        <dbReference type="Google" id="ProtNLM"/>
    </source>
</evidence>
<feature type="coiled-coil region" evidence="1">
    <location>
        <begin position="26"/>
        <end position="53"/>
    </location>
</feature>
<feature type="coiled-coil region" evidence="1">
    <location>
        <begin position="89"/>
        <end position="149"/>
    </location>
</feature>
<dbReference type="PANTHER" id="PTHR45615">
    <property type="entry name" value="MYOSIN HEAVY CHAIN, NON-MUSCLE"/>
    <property type="match status" value="1"/>
</dbReference>
<dbReference type="GO" id="GO:0016460">
    <property type="term" value="C:myosin II complex"/>
    <property type="evidence" value="ECO:0007669"/>
    <property type="project" value="TreeGrafter"/>
</dbReference>
<evidence type="ECO:0000313" key="2">
    <source>
        <dbReference type="EMBL" id="EIY35057.1"/>
    </source>
</evidence>
<dbReference type="PANTHER" id="PTHR45615:SF40">
    <property type="entry name" value="MYOSIN HEAVY CHAIN, NON-MUSCLE"/>
    <property type="match status" value="1"/>
</dbReference>
<name>I8WB73_9BACT</name>
<dbReference type="GO" id="GO:0005737">
    <property type="term" value="C:cytoplasm"/>
    <property type="evidence" value="ECO:0007669"/>
    <property type="project" value="TreeGrafter"/>
</dbReference>
<protein>
    <recommendedName>
        <fullName evidence="4">Tape measure domain-containing protein</fullName>
    </recommendedName>
</protein>
<organism evidence="2 3">
    <name type="scientific">Phocaeicola dorei CL02T12C06</name>
    <dbReference type="NCBI Taxonomy" id="997876"/>
    <lineage>
        <taxon>Bacteria</taxon>
        <taxon>Pseudomonadati</taxon>
        <taxon>Bacteroidota</taxon>
        <taxon>Bacteroidia</taxon>
        <taxon>Bacteroidales</taxon>
        <taxon>Bacteroidaceae</taxon>
        <taxon>Phocaeicola</taxon>
    </lineage>
</organism>
<dbReference type="OrthoDB" id="1047854at2"/>
<dbReference type="PATRIC" id="fig|997876.3.peg.2123"/>
<sequence length="1400" mass="157651">MKPYKQLYYNILIYRTPLKFTLSLNTSEAREELNRLNASSRELQRTNDGLRNSMIELVASGKKGSDEYKRLEAELKSNSKAISDNNAKVKILRSSMKSTEKTYAELAKEARGLQKQLDNTVKSLHPEEYARLEKQLEETREAMARLRGGTNETSGSFLKLGNMKAMVVGFFASAGAAALDFFKDGMSKAKEFVRESVEVAIQADGVLHAFEKLDRPDLLANLRTATKGTLSDLELMKATVKAKDFRIPVDDMGKYLAFAQLKAQQTGQSVEYMTDSIVTGLGRKSLLILDNLGLSAAEINEEVAKTGDFMKGVSNIIDRQLTQSGVYVSASDKAAQADARLENAKLKLGRRLSWLGDLWISLKNRMAETVNTTVSTANEKFYEQKERVISLYSEYMPLLDRYDELKTKTRLSSDEQAELNSIITKITDNIPGVITKVGEYGQALDISSGKAREFVRQQKVLLEYMNREAIKEEENNLEEYRKKYQNALKAQQAGGVYVTSSMSNTGYSTSWFDNTPGTLARIDDDVRKYGEMIKGAELRIRELRGESLEKSLEDNEKRIKMRDEFIKMNKKQLETWLADEKNAGSEYRDMARTILSGKTDIQVDPQKANAVNAQSVKLEDLQKKHLQERQRQEEELEYRIAQTRIDAMEAGAEKELAQRELDNRREISLLRRQKDDYIQAVIRFEKEKFEAEEELKAKKDKRYVKKSFDSYSVSVDTSAFDTIISNTTRRQRKEGLHEQESAWDEYLIKYGTFQGKKEALTRKYRNLMDSESDAGRIASLQKEFEEALSALDVEKLKQEINWELIFGDLSKVSKKELDKVRAQLKLFRESDEYKNMAVEQKKVVDEALDGIQSAIIDKGGLLGDLPDQLDNLRKAQEELTKAQDEYNMSLESGTHAEQEVAKKKLNTASQNVTNAKTNVDKSSKKAIDNITGVTNAIAQLGEADVSLSSFGDSVGSLVDVLSESGSKIGGIIAAILAILDQIGDQGLDKFVGNILETVSNAVGGIFDTVGSIFGIKGAGGIFHGADYSGYNEMVAQYDNLLDIWDELLDKKKAYINESYGAEASKAGEEALNIAKNELDVQKKLAEARLSAGSSIGSHSQGYRMWKGSYKWEGQNWRDVAGEISREYGVTFNEMKDMINMSPEVLQSIRENYAGLWSVMDGEFRNHLENIIKYGETEKEILEAVKEQVTGISFDSFEDSYWEMISDLENGNEELAENLEEQLRKSIIRAMMADKYKEQVRKLYETWAEYGEDSYTKDEVDALREMQEQLSEAVLAERDSLADIFGWDASGNSYSQSSSKGYSTTMSQETGEEISGRLTAMYESNVRLETKGTEMNANMLIISTAALNMAKELAAHSVCVTEMRDVLHECNDHLEKIEKYTGILSGMDDTLAEIEKNTKGM</sequence>
<dbReference type="GO" id="GO:0032982">
    <property type="term" value="C:myosin filament"/>
    <property type="evidence" value="ECO:0007669"/>
    <property type="project" value="TreeGrafter"/>
</dbReference>
<reference evidence="2 3" key="1">
    <citation type="submission" date="2012-02" db="EMBL/GenBank/DDBJ databases">
        <title>The Genome Sequence of Bacteroides dorei CL02T12C06.</title>
        <authorList>
            <consortium name="The Broad Institute Genome Sequencing Platform"/>
            <person name="Earl A."/>
            <person name="Ward D."/>
            <person name="Feldgarden M."/>
            <person name="Gevers D."/>
            <person name="Zitomersky N.L."/>
            <person name="Coyne M.J."/>
            <person name="Comstock L.E."/>
            <person name="Young S.K."/>
            <person name="Zeng Q."/>
            <person name="Gargeya S."/>
            <person name="Fitzgerald M."/>
            <person name="Haas B."/>
            <person name="Abouelleil A."/>
            <person name="Alvarado L."/>
            <person name="Arachchi H.M."/>
            <person name="Berlin A."/>
            <person name="Chapman S.B."/>
            <person name="Gearin G."/>
            <person name="Goldberg J."/>
            <person name="Griggs A."/>
            <person name="Gujja S."/>
            <person name="Hansen M."/>
            <person name="Heiman D."/>
            <person name="Howarth C."/>
            <person name="Larimer J."/>
            <person name="Lui A."/>
            <person name="MacDonald P.J.P."/>
            <person name="McCowen C."/>
            <person name="Montmayeur A."/>
            <person name="Murphy C."/>
            <person name="Neiman D."/>
            <person name="Pearson M."/>
            <person name="Priest M."/>
            <person name="Roberts A."/>
            <person name="Saif S."/>
            <person name="Shea T."/>
            <person name="Sisk P."/>
            <person name="Stolte C."/>
            <person name="Sykes S."/>
            <person name="Wortman J."/>
            <person name="Nusbaum C."/>
            <person name="Birren B."/>
        </authorList>
    </citation>
    <scope>NUCLEOTIDE SEQUENCE [LARGE SCALE GENOMIC DNA]</scope>
    <source>
        <strain evidence="2 3">CL02T12C06</strain>
    </source>
</reference>
<dbReference type="HOGENOM" id="CLU_260761_0_0_10"/>
<keyword evidence="3" id="KW-1185">Reference proteome</keyword>
<evidence type="ECO:0000313" key="3">
    <source>
        <dbReference type="Proteomes" id="UP000005974"/>
    </source>
</evidence>
<keyword evidence="1" id="KW-0175">Coiled coil</keyword>
<evidence type="ECO:0000256" key="1">
    <source>
        <dbReference type="SAM" id="Coils"/>
    </source>
</evidence>
<accession>I8WB73</accession>
<gene>
    <name evidence="2" type="ORF">HMPREF1064_02065</name>
</gene>
<proteinExistence type="predicted"/>
<dbReference type="GO" id="GO:0051015">
    <property type="term" value="F:actin filament binding"/>
    <property type="evidence" value="ECO:0007669"/>
    <property type="project" value="TreeGrafter"/>
</dbReference>
<dbReference type="GO" id="GO:0000146">
    <property type="term" value="F:microfilament motor activity"/>
    <property type="evidence" value="ECO:0007669"/>
    <property type="project" value="TreeGrafter"/>
</dbReference>
<dbReference type="RefSeq" id="WP_007848472.1">
    <property type="nucleotide sequence ID" value="NZ_JH724133.1"/>
</dbReference>
<comment type="caution">
    <text evidence="2">The sequence shown here is derived from an EMBL/GenBank/DDBJ whole genome shotgun (WGS) entry which is preliminary data.</text>
</comment>